<comment type="caution">
    <text evidence="2">The sequence shown here is derived from an EMBL/GenBank/DDBJ whole genome shotgun (WGS) entry which is preliminary data.</text>
</comment>
<dbReference type="Proteomes" id="UP000681720">
    <property type="component" value="Unassembled WGS sequence"/>
</dbReference>
<protein>
    <submittedName>
        <fullName evidence="2">Uncharacterized protein</fullName>
    </submittedName>
</protein>
<dbReference type="Proteomes" id="UP000663855">
    <property type="component" value="Unassembled WGS sequence"/>
</dbReference>
<dbReference type="Proteomes" id="UP000681967">
    <property type="component" value="Unassembled WGS sequence"/>
</dbReference>
<evidence type="ECO:0000313" key="5">
    <source>
        <dbReference type="Proteomes" id="UP000663834"/>
    </source>
</evidence>
<dbReference type="EMBL" id="CAJOBH010004723">
    <property type="protein sequence ID" value="CAF4000567.1"/>
    <property type="molecule type" value="Genomic_DNA"/>
</dbReference>
<reference evidence="2" key="1">
    <citation type="submission" date="2021-02" db="EMBL/GenBank/DDBJ databases">
        <authorList>
            <person name="Nowell W R."/>
        </authorList>
    </citation>
    <scope>NUCLEOTIDE SEQUENCE</scope>
</reference>
<name>A0A815IH08_9BILA</name>
<evidence type="ECO:0000313" key="2">
    <source>
        <dbReference type="EMBL" id="CAF1368109.1"/>
    </source>
</evidence>
<dbReference type="EMBL" id="CAJNOV010000970">
    <property type="protein sequence ID" value="CAF1044312.1"/>
    <property type="molecule type" value="Genomic_DNA"/>
</dbReference>
<gene>
    <name evidence="3" type="ORF">BYL167_LOCUS13660</name>
    <name evidence="1" type="ORF">CJN711_LOCUS4427</name>
    <name evidence="4" type="ORF">GIL414_LOCUS15304</name>
    <name evidence="2" type="ORF">KQP761_LOCUS8081</name>
</gene>
<accession>A0A815IH08</accession>
<evidence type="ECO:0000313" key="1">
    <source>
        <dbReference type="EMBL" id="CAF1044312.1"/>
    </source>
</evidence>
<proteinExistence type="predicted"/>
<evidence type="ECO:0000313" key="4">
    <source>
        <dbReference type="EMBL" id="CAF4067269.1"/>
    </source>
</evidence>
<dbReference type="AlphaFoldDB" id="A0A815IH08"/>
<sequence length="141" mass="16264">MSSPTSTKQRQITSFLQSKKQKTCEVVTNHVDSSNDLSVHVSDDEENLNPTEEFMSPEVTEVSTSTAKTAENSTILKSNLLCCTYDGRYVPENFSHFKSTNDKRSCQLGWFNKHDWLSYCQVRNPNKIFYKENHNYKATEH</sequence>
<evidence type="ECO:0000313" key="3">
    <source>
        <dbReference type="EMBL" id="CAF4000567.1"/>
    </source>
</evidence>
<organism evidence="2 5">
    <name type="scientific">Rotaria magnacalcarata</name>
    <dbReference type="NCBI Taxonomy" id="392030"/>
    <lineage>
        <taxon>Eukaryota</taxon>
        <taxon>Metazoa</taxon>
        <taxon>Spiralia</taxon>
        <taxon>Gnathifera</taxon>
        <taxon>Rotifera</taxon>
        <taxon>Eurotatoria</taxon>
        <taxon>Bdelloidea</taxon>
        <taxon>Philodinida</taxon>
        <taxon>Philodinidae</taxon>
        <taxon>Rotaria</taxon>
    </lineage>
</organism>
<dbReference type="EMBL" id="CAJOBJ010006697">
    <property type="protein sequence ID" value="CAF4067269.1"/>
    <property type="molecule type" value="Genomic_DNA"/>
</dbReference>
<dbReference type="Proteomes" id="UP000663834">
    <property type="component" value="Unassembled WGS sequence"/>
</dbReference>
<dbReference type="EMBL" id="CAJNOW010002969">
    <property type="protein sequence ID" value="CAF1368109.1"/>
    <property type="molecule type" value="Genomic_DNA"/>
</dbReference>